<proteinExistence type="predicted"/>
<dbReference type="Proteomes" id="UP000799640">
    <property type="component" value="Unassembled WGS sequence"/>
</dbReference>
<protein>
    <submittedName>
        <fullName evidence="1">Uncharacterized protein</fullName>
    </submittedName>
</protein>
<reference evidence="1" key="1">
    <citation type="journal article" date="2020" name="Stud. Mycol.">
        <title>101 Dothideomycetes genomes: a test case for predicting lifestyles and emergence of pathogens.</title>
        <authorList>
            <person name="Haridas S."/>
            <person name="Albert R."/>
            <person name="Binder M."/>
            <person name="Bloem J."/>
            <person name="Labutti K."/>
            <person name="Salamov A."/>
            <person name="Andreopoulos B."/>
            <person name="Baker S."/>
            <person name="Barry K."/>
            <person name="Bills G."/>
            <person name="Bluhm B."/>
            <person name="Cannon C."/>
            <person name="Castanera R."/>
            <person name="Culley D."/>
            <person name="Daum C."/>
            <person name="Ezra D."/>
            <person name="Gonzalez J."/>
            <person name="Henrissat B."/>
            <person name="Kuo A."/>
            <person name="Liang C."/>
            <person name="Lipzen A."/>
            <person name="Lutzoni F."/>
            <person name="Magnuson J."/>
            <person name="Mondo S."/>
            <person name="Nolan M."/>
            <person name="Ohm R."/>
            <person name="Pangilinan J."/>
            <person name="Park H.-J."/>
            <person name="Ramirez L."/>
            <person name="Alfaro M."/>
            <person name="Sun H."/>
            <person name="Tritt A."/>
            <person name="Yoshinaga Y."/>
            <person name="Zwiers L.-H."/>
            <person name="Turgeon B."/>
            <person name="Goodwin S."/>
            <person name="Spatafora J."/>
            <person name="Crous P."/>
            <person name="Grigoriev I."/>
        </authorList>
    </citation>
    <scope>NUCLEOTIDE SEQUENCE</scope>
    <source>
        <strain evidence="1">CBS 262.69</strain>
    </source>
</reference>
<dbReference type="EMBL" id="ML996689">
    <property type="protein sequence ID" value="KAF2404026.1"/>
    <property type="molecule type" value="Genomic_DNA"/>
</dbReference>
<organism evidence="1 2">
    <name type="scientific">Trichodelitschia bisporula</name>
    <dbReference type="NCBI Taxonomy" id="703511"/>
    <lineage>
        <taxon>Eukaryota</taxon>
        <taxon>Fungi</taxon>
        <taxon>Dikarya</taxon>
        <taxon>Ascomycota</taxon>
        <taxon>Pezizomycotina</taxon>
        <taxon>Dothideomycetes</taxon>
        <taxon>Dothideomycetes incertae sedis</taxon>
        <taxon>Phaeotrichales</taxon>
        <taxon>Phaeotrichaceae</taxon>
        <taxon>Trichodelitschia</taxon>
    </lineage>
</organism>
<accession>A0A6G1I7C7</accession>
<dbReference type="AlphaFoldDB" id="A0A6G1I7C7"/>
<evidence type="ECO:0000313" key="1">
    <source>
        <dbReference type="EMBL" id="KAF2404026.1"/>
    </source>
</evidence>
<evidence type="ECO:0000313" key="2">
    <source>
        <dbReference type="Proteomes" id="UP000799640"/>
    </source>
</evidence>
<name>A0A6G1I7C7_9PEZI</name>
<keyword evidence="2" id="KW-1185">Reference proteome</keyword>
<sequence length="204" mass="22501">MRKACGLRGRFAAASAAFSSRVFMFPRRQRGLGAFSGVMRRDILPSMGMEGVGAYIRCQQKHRAIGRAPYSARIERNGTDIIFGTSASERRQRRIREPREAPYAPARTHRPALVFSLRDGASGFVGLVYALRADTCATRSGFTKSGFTTSGFTKSALLEPRRYTLGSRMLPFDNTPPSPAMAFGYHAGRSSQYMKARVTSSRAD</sequence>
<gene>
    <name evidence="1" type="ORF">EJ06DRAFT_303252</name>
</gene>